<sequence length="150" mass="16751">MNILFVCTGNTCRSCMAEVIFNKISDIEEATAYSAGISVVPGSKTSYNAASLIKNNFNLDISNRVAKQLVPNDLEKNDLVLTMTKYMEELLKNAFPEHSDKIYNLNSLVDMESDISDPFGGNIQMYQNTFHSLKKSIELLINKLKEDSGN</sequence>
<evidence type="ECO:0000313" key="6">
    <source>
        <dbReference type="EMBL" id="KGM96265.1"/>
    </source>
</evidence>
<gene>
    <name evidence="6" type="ORF">Z968_07075</name>
</gene>
<evidence type="ECO:0000256" key="2">
    <source>
        <dbReference type="ARBA" id="ARBA00022801"/>
    </source>
</evidence>
<feature type="active site" description="Nucleophile" evidence="4">
    <location>
        <position position="7"/>
    </location>
</feature>
<dbReference type="InterPro" id="IPR023485">
    <property type="entry name" value="Ptyr_pPase"/>
</dbReference>
<evidence type="ECO:0000256" key="3">
    <source>
        <dbReference type="ARBA" id="ARBA00022912"/>
    </source>
</evidence>
<comment type="caution">
    <text evidence="6">The sequence shown here is derived from an EMBL/GenBank/DDBJ whole genome shotgun (WGS) entry which is preliminary data.</text>
</comment>
<evidence type="ECO:0000313" key="7">
    <source>
        <dbReference type="Proteomes" id="UP000030012"/>
    </source>
</evidence>
<dbReference type="OrthoDB" id="9784339at2"/>
<dbReference type="Gene3D" id="3.40.50.2300">
    <property type="match status" value="1"/>
</dbReference>
<accession>A0A0A0I9J2</accession>
<reference evidence="6 7" key="1">
    <citation type="submission" date="2014-01" db="EMBL/GenBank/DDBJ databases">
        <title>Plasmidome dynamics in the species complex Clostridium novyi sensu lato converts strains of independent lineages into distinctly different pathogens.</title>
        <authorList>
            <person name="Skarin H."/>
            <person name="Segerman B."/>
        </authorList>
    </citation>
    <scope>NUCLEOTIDE SEQUENCE [LARGE SCALE GENOMIC DNA]</scope>
    <source>
        <strain evidence="6 7">4552</strain>
    </source>
</reference>
<protein>
    <submittedName>
        <fullName evidence="6">Protein tyrosine phosphatase</fullName>
    </submittedName>
</protein>
<feature type="active site" description="Proton donor" evidence="4">
    <location>
        <position position="117"/>
    </location>
</feature>
<dbReference type="SUPFAM" id="SSF52788">
    <property type="entry name" value="Phosphotyrosine protein phosphatases I"/>
    <property type="match status" value="1"/>
</dbReference>
<evidence type="ECO:0000259" key="5">
    <source>
        <dbReference type="SMART" id="SM00226"/>
    </source>
</evidence>
<evidence type="ECO:0000256" key="4">
    <source>
        <dbReference type="PIRSR" id="PIRSR617867-1"/>
    </source>
</evidence>
<dbReference type="AlphaFoldDB" id="A0A0A0I9J2"/>
<feature type="active site" description="Nucleophile" evidence="4">
    <location>
        <position position="13"/>
    </location>
</feature>
<dbReference type="PANTHER" id="PTHR11717:SF31">
    <property type="entry name" value="LOW MOLECULAR WEIGHT PROTEIN-TYROSINE-PHOSPHATASE ETP-RELATED"/>
    <property type="match status" value="1"/>
</dbReference>
<name>A0A0A0I9J2_CLONO</name>
<dbReference type="RefSeq" id="WP_039255136.1">
    <property type="nucleotide sequence ID" value="NZ_JENJ01000025.1"/>
</dbReference>
<dbReference type="SMART" id="SM00226">
    <property type="entry name" value="LMWPc"/>
    <property type="match status" value="1"/>
</dbReference>
<dbReference type="EMBL" id="JENJ01000025">
    <property type="protein sequence ID" value="KGM96265.1"/>
    <property type="molecule type" value="Genomic_DNA"/>
</dbReference>
<evidence type="ECO:0000256" key="1">
    <source>
        <dbReference type="ARBA" id="ARBA00011063"/>
    </source>
</evidence>
<comment type="similarity">
    <text evidence="1">Belongs to the low molecular weight phosphotyrosine protein phosphatase family.</text>
</comment>
<keyword evidence="3" id="KW-0904">Protein phosphatase</keyword>
<proteinExistence type="inferred from homology"/>
<dbReference type="GO" id="GO:0004725">
    <property type="term" value="F:protein tyrosine phosphatase activity"/>
    <property type="evidence" value="ECO:0007669"/>
    <property type="project" value="InterPro"/>
</dbReference>
<dbReference type="PRINTS" id="PR00719">
    <property type="entry name" value="LMWPTPASE"/>
</dbReference>
<dbReference type="CDD" id="cd16344">
    <property type="entry name" value="LMWPAP"/>
    <property type="match status" value="1"/>
</dbReference>
<dbReference type="InterPro" id="IPR036196">
    <property type="entry name" value="Ptyr_pPase_sf"/>
</dbReference>
<keyword evidence="2" id="KW-0378">Hydrolase</keyword>
<dbReference type="Proteomes" id="UP000030012">
    <property type="component" value="Unassembled WGS sequence"/>
</dbReference>
<dbReference type="InterPro" id="IPR050438">
    <property type="entry name" value="LMW_PTPase"/>
</dbReference>
<feature type="domain" description="Phosphotyrosine protein phosphatase I" evidence="5">
    <location>
        <begin position="1"/>
        <end position="143"/>
    </location>
</feature>
<organism evidence="6 7">
    <name type="scientific">Clostridium novyi A str. 4552</name>
    <dbReference type="NCBI Taxonomy" id="1444289"/>
    <lineage>
        <taxon>Bacteria</taxon>
        <taxon>Bacillati</taxon>
        <taxon>Bacillota</taxon>
        <taxon>Clostridia</taxon>
        <taxon>Eubacteriales</taxon>
        <taxon>Clostridiaceae</taxon>
        <taxon>Clostridium</taxon>
    </lineage>
</organism>
<dbReference type="Pfam" id="PF01451">
    <property type="entry name" value="LMWPc"/>
    <property type="match status" value="1"/>
</dbReference>
<dbReference type="PANTHER" id="PTHR11717">
    <property type="entry name" value="LOW MOLECULAR WEIGHT PROTEIN TYROSINE PHOSPHATASE"/>
    <property type="match status" value="1"/>
</dbReference>
<dbReference type="InterPro" id="IPR017867">
    <property type="entry name" value="Tyr_phospatase_low_mol_wt"/>
</dbReference>